<evidence type="ECO:0000313" key="13">
    <source>
        <dbReference type="EMBL" id="SEG38086.1"/>
    </source>
</evidence>
<gene>
    <name evidence="13" type="ORF">SAMN05421819_2793</name>
</gene>
<dbReference type="OrthoDB" id="9816428at2"/>
<keyword evidence="14" id="KW-1185">Reference proteome</keyword>
<evidence type="ECO:0000256" key="11">
    <source>
        <dbReference type="ARBA" id="ARBA00023444"/>
    </source>
</evidence>
<feature type="transmembrane region" description="Helical" evidence="12">
    <location>
        <begin position="281"/>
        <end position="303"/>
    </location>
</feature>
<feature type="transmembrane region" description="Helical" evidence="12">
    <location>
        <begin position="137"/>
        <end position="159"/>
    </location>
</feature>
<dbReference type="GO" id="GO:0016491">
    <property type="term" value="F:oxidoreductase activity"/>
    <property type="evidence" value="ECO:0007669"/>
    <property type="project" value="UniProtKB-KW"/>
</dbReference>
<dbReference type="RefSeq" id="WP_103933652.1">
    <property type="nucleotide sequence ID" value="NZ_FNVA01000004.1"/>
</dbReference>
<dbReference type="EMBL" id="FNVA01000004">
    <property type="protein sequence ID" value="SEG38086.1"/>
    <property type="molecule type" value="Genomic_DNA"/>
</dbReference>
<feature type="transmembrane region" description="Helical" evidence="12">
    <location>
        <begin position="255"/>
        <end position="275"/>
    </location>
</feature>
<accession>A0A1H5ZRQ9</accession>
<keyword evidence="4" id="KW-0479">Metal-binding</keyword>
<dbReference type="Proteomes" id="UP000236728">
    <property type="component" value="Unassembled WGS sequence"/>
</dbReference>
<dbReference type="PANTHER" id="PTHR35457:SF1">
    <property type="entry name" value="HEME A SYNTHASE"/>
    <property type="match status" value="1"/>
</dbReference>
<organism evidence="13 14">
    <name type="scientific">Bryocella elongata</name>
    <dbReference type="NCBI Taxonomy" id="863522"/>
    <lineage>
        <taxon>Bacteria</taxon>
        <taxon>Pseudomonadati</taxon>
        <taxon>Acidobacteriota</taxon>
        <taxon>Terriglobia</taxon>
        <taxon>Terriglobales</taxon>
        <taxon>Acidobacteriaceae</taxon>
        <taxon>Bryocella</taxon>
    </lineage>
</organism>
<feature type="transmembrane region" description="Helical" evidence="12">
    <location>
        <begin position="179"/>
        <end position="199"/>
    </location>
</feature>
<evidence type="ECO:0000256" key="8">
    <source>
        <dbReference type="ARBA" id="ARBA00023133"/>
    </source>
</evidence>
<dbReference type="Pfam" id="PF02628">
    <property type="entry name" value="COX15-CtaA"/>
    <property type="match status" value="1"/>
</dbReference>
<evidence type="ECO:0000256" key="7">
    <source>
        <dbReference type="ARBA" id="ARBA00023004"/>
    </source>
</evidence>
<evidence type="ECO:0000256" key="2">
    <source>
        <dbReference type="ARBA" id="ARBA00022475"/>
    </source>
</evidence>
<dbReference type="GO" id="GO:0046872">
    <property type="term" value="F:metal ion binding"/>
    <property type="evidence" value="ECO:0007669"/>
    <property type="project" value="UniProtKB-KW"/>
</dbReference>
<evidence type="ECO:0000256" key="10">
    <source>
        <dbReference type="ARBA" id="ARBA00023157"/>
    </source>
</evidence>
<evidence type="ECO:0000256" key="1">
    <source>
        <dbReference type="ARBA" id="ARBA00004141"/>
    </source>
</evidence>
<dbReference type="AlphaFoldDB" id="A0A1H5ZRQ9"/>
<evidence type="ECO:0000256" key="3">
    <source>
        <dbReference type="ARBA" id="ARBA00022692"/>
    </source>
</evidence>
<reference evidence="13 14" key="1">
    <citation type="submission" date="2016-10" db="EMBL/GenBank/DDBJ databases">
        <authorList>
            <person name="de Groot N.N."/>
        </authorList>
    </citation>
    <scope>NUCLEOTIDE SEQUENCE [LARGE SCALE GENOMIC DNA]</scope>
    <source>
        <strain evidence="13 14">DSM 22489</strain>
    </source>
</reference>
<dbReference type="InterPro" id="IPR050450">
    <property type="entry name" value="COX15/CtaA_HemeA_synthase"/>
</dbReference>
<sequence length="317" mass="34585">MRLSRNAISWLREGRWLSKYAALVLGFMVVVILEGAVVRATGSGAGCGQHWPLCNGQIIPHHPRVATIIEFAHRSLTGILSTLVITLALWTFFSRPKGHPARRAMGWTLVLLLVEALLGAVLVLGQYVEHNTSNARVFVQGIHFTNTMLLLAALTLTWWWSADREEDGTPLPPETRTVAWVAVLASILTGAAGSVAALADTLFPSTSFVEGLRADLSPTAPLLIRMRWIHPTAAVIAFVCALWFMVRLRTTPARWFAALMALQLVLGAMDVVLLAPLWLQVAHLAVADAVWAALIVACSHLLIRRPAPALQFAIHTT</sequence>
<evidence type="ECO:0000256" key="4">
    <source>
        <dbReference type="ARBA" id="ARBA00022723"/>
    </source>
</evidence>
<evidence type="ECO:0000256" key="6">
    <source>
        <dbReference type="ARBA" id="ARBA00023002"/>
    </source>
</evidence>
<keyword evidence="9 12" id="KW-0472">Membrane</keyword>
<proteinExistence type="predicted"/>
<protein>
    <submittedName>
        <fullName evidence="13">Cytochrome c oxidase assembly protein subunit 15</fullName>
    </submittedName>
</protein>
<evidence type="ECO:0000256" key="12">
    <source>
        <dbReference type="SAM" id="Phobius"/>
    </source>
</evidence>
<comment type="pathway">
    <text evidence="11">Porphyrin-containing compound metabolism.</text>
</comment>
<evidence type="ECO:0000313" key="14">
    <source>
        <dbReference type="Proteomes" id="UP000236728"/>
    </source>
</evidence>
<evidence type="ECO:0000256" key="5">
    <source>
        <dbReference type="ARBA" id="ARBA00022989"/>
    </source>
</evidence>
<feature type="transmembrane region" description="Helical" evidence="12">
    <location>
        <begin position="20"/>
        <end position="38"/>
    </location>
</feature>
<comment type="subcellular location">
    <subcellularLocation>
        <location evidence="1">Membrane</location>
        <topology evidence="1">Multi-pass membrane protein</topology>
    </subcellularLocation>
</comment>
<feature type="transmembrane region" description="Helical" evidence="12">
    <location>
        <begin position="105"/>
        <end position="125"/>
    </location>
</feature>
<dbReference type="PANTHER" id="PTHR35457">
    <property type="entry name" value="HEME A SYNTHASE"/>
    <property type="match status" value="1"/>
</dbReference>
<evidence type="ECO:0000256" key="9">
    <source>
        <dbReference type="ARBA" id="ARBA00023136"/>
    </source>
</evidence>
<keyword evidence="10" id="KW-1015">Disulfide bond</keyword>
<feature type="transmembrane region" description="Helical" evidence="12">
    <location>
        <begin position="71"/>
        <end position="93"/>
    </location>
</feature>
<keyword evidence="2" id="KW-1003">Cell membrane</keyword>
<name>A0A1H5ZRQ9_9BACT</name>
<keyword evidence="6" id="KW-0560">Oxidoreductase</keyword>
<dbReference type="GO" id="GO:0016020">
    <property type="term" value="C:membrane"/>
    <property type="evidence" value="ECO:0007669"/>
    <property type="project" value="UniProtKB-SubCell"/>
</dbReference>
<dbReference type="InterPro" id="IPR003780">
    <property type="entry name" value="COX15/CtaA_fam"/>
</dbReference>
<keyword evidence="7" id="KW-0408">Iron</keyword>
<keyword evidence="3 12" id="KW-0812">Transmembrane</keyword>
<keyword evidence="8" id="KW-0350">Heme biosynthesis</keyword>
<keyword evidence="5 12" id="KW-1133">Transmembrane helix</keyword>
<dbReference type="GO" id="GO:0006784">
    <property type="term" value="P:heme A biosynthetic process"/>
    <property type="evidence" value="ECO:0007669"/>
    <property type="project" value="InterPro"/>
</dbReference>
<feature type="transmembrane region" description="Helical" evidence="12">
    <location>
        <begin position="228"/>
        <end position="246"/>
    </location>
</feature>